<evidence type="ECO:0000313" key="12">
    <source>
        <dbReference type="Proteomes" id="UP001595616"/>
    </source>
</evidence>
<gene>
    <name evidence="11" type="ORF">ACFOOI_02760</name>
</gene>
<dbReference type="Proteomes" id="UP001595616">
    <property type="component" value="Unassembled WGS sequence"/>
</dbReference>
<keyword evidence="7 9" id="KW-1133">Transmembrane helix</keyword>
<dbReference type="PANTHER" id="PTHR30413:SF8">
    <property type="entry name" value="TRANSPORT PERMEASE PROTEIN"/>
    <property type="match status" value="1"/>
</dbReference>
<evidence type="ECO:0000313" key="11">
    <source>
        <dbReference type="EMBL" id="MFC3809561.1"/>
    </source>
</evidence>
<evidence type="ECO:0000256" key="1">
    <source>
        <dbReference type="ARBA" id="ARBA00004429"/>
    </source>
</evidence>
<evidence type="ECO:0000256" key="6">
    <source>
        <dbReference type="ARBA" id="ARBA00022692"/>
    </source>
</evidence>
<dbReference type="InterPro" id="IPR047817">
    <property type="entry name" value="ABC2_TM_bact-type"/>
</dbReference>
<evidence type="ECO:0000256" key="9">
    <source>
        <dbReference type="RuleBase" id="RU361157"/>
    </source>
</evidence>
<feature type="transmembrane region" description="Helical" evidence="9">
    <location>
        <begin position="251"/>
        <end position="269"/>
    </location>
</feature>
<name>A0ABV7YRT2_9BACT</name>
<evidence type="ECO:0000256" key="8">
    <source>
        <dbReference type="ARBA" id="ARBA00023136"/>
    </source>
</evidence>
<comment type="subcellular location">
    <subcellularLocation>
        <location evidence="1">Cell inner membrane</location>
        <topology evidence="1">Multi-pass membrane protein</topology>
    </subcellularLocation>
    <subcellularLocation>
        <location evidence="9">Cell membrane</location>
        <topology evidence="9">Multi-pass membrane protein</topology>
    </subcellularLocation>
</comment>
<dbReference type="PANTHER" id="PTHR30413">
    <property type="entry name" value="INNER MEMBRANE TRANSPORT PERMEASE"/>
    <property type="match status" value="1"/>
</dbReference>
<evidence type="ECO:0000256" key="4">
    <source>
        <dbReference type="ARBA" id="ARBA00022475"/>
    </source>
</evidence>
<dbReference type="EMBL" id="JBHRYQ010000001">
    <property type="protein sequence ID" value="MFC3809561.1"/>
    <property type="molecule type" value="Genomic_DNA"/>
</dbReference>
<keyword evidence="12" id="KW-1185">Reference proteome</keyword>
<evidence type="ECO:0000259" key="10">
    <source>
        <dbReference type="PROSITE" id="PS51012"/>
    </source>
</evidence>
<feature type="transmembrane region" description="Helical" evidence="9">
    <location>
        <begin position="186"/>
        <end position="206"/>
    </location>
</feature>
<keyword evidence="4 9" id="KW-1003">Cell membrane</keyword>
<keyword evidence="6 9" id="KW-0812">Transmembrane</keyword>
<comment type="similarity">
    <text evidence="2 9">Belongs to the ABC-2 integral membrane protein family.</text>
</comment>
<evidence type="ECO:0000256" key="3">
    <source>
        <dbReference type="ARBA" id="ARBA00022448"/>
    </source>
</evidence>
<evidence type="ECO:0000256" key="2">
    <source>
        <dbReference type="ARBA" id="ARBA00007783"/>
    </source>
</evidence>
<keyword evidence="8 9" id="KW-0472">Membrane</keyword>
<feature type="transmembrane region" description="Helical" evidence="9">
    <location>
        <begin position="43"/>
        <end position="65"/>
    </location>
</feature>
<organism evidence="11 12">
    <name type="scientific">Lacihabitans lacunae</name>
    <dbReference type="NCBI Taxonomy" id="1028214"/>
    <lineage>
        <taxon>Bacteria</taxon>
        <taxon>Pseudomonadati</taxon>
        <taxon>Bacteroidota</taxon>
        <taxon>Cytophagia</taxon>
        <taxon>Cytophagales</taxon>
        <taxon>Leadbetterellaceae</taxon>
        <taxon>Lacihabitans</taxon>
    </lineage>
</organism>
<evidence type="ECO:0000256" key="7">
    <source>
        <dbReference type="ARBA" id="ARBA00022989"/>
    </source>
</evidence>
<comment type="caution">
    <text evidence="11">The sequence shown here is derived from an EMBL/GenBank/DDBJ whole genome shotgun (WGS) entry which is preliminary data.</text>
</comment>
<dbReference type="PROSITE" id="PS51012">
    <property type="entry name" value="ABC_TM2"/>
    <property type="match status" value="1"/>
</dbReference>
<feature type="transmembrane region" description="Helical" evidence="9">
    <location>
        <begin position="77"/>
        <end position="100"/>
    </location>
</feature>
<feature type="transmembrane region" description="Helical" evidence="9">
    <location>
        <begin position="120"/>
        <end position="149"/>
    </location>
</feature>
<reference evidence="12" key="1">
    <citation type="journal article" date="2019" name="Int. J. Syst. Evol. Microbiol.">
        <title>The Global Catalogue of Microorganisms (GCM) 10K type strain sequencing project: providing services to taxonomists for standard genome sequencing and annotation.</title>
        <authorList>
            <consortium name="The Broad Institute Genomics Platform"/>
            <consortium name="The Broad Institute Genome Sequencing Center for Infectious Disease"/>
            <person name="Wu L."/>
            <person name="Ma J."/>
        </authorList>
    </citation>
    <scope>NUCLEOTIDE SEQUENCE [LARGE SCALE GENOMIC DNA]</scope>
    <source>
        <strain evidence="12">CECT 7956</strain>
    </source>
</reference>
<feature type="domain" description="ABC transmembrane type-2" evidence="10">
    <location>
        <begin position="45"/>
        <end position="272"/>
    </location>
</feature>
<evidence type="ECO:0000256" key="5">
    <source>
        <dbReference type="ARBA" id="ARBA00022519"/>
    </source>
</evidence>
<keyword evidence="3 9" id="KW-0813">Transport</keyword>
<proteinExistence type="inferred from homology"/>
<dbReference type="InterPro" id="IPR013525">
    <property type="entry name" value="ABC2_TM"/>
</dbReference>
<dbReference type="Pfam" id="PF01061">
    <property type="entry name" value="ABC2_membrane"/>
    <property type="match status" value="1"/>
</dbReference>
<feature type="transmembrane region" description="Helical" evidence="9">
    <location>
        <begin position="155"/>
        <end position="179"/>
    </location>
</feature>
<keyword evidence="5" id="KW-0997">Cell inner membrane</keyword>
<accession>A0ABV7YRT2</accession>
<sequence>MEVKERIITGKKSTAEYLKEIWLYRELFWILAKRDILVKYKQTVLGVGWSAIRPLVTTLVMAFAFGKIGKLNVDTSIPFTLAVVPGVIIWLFFSQSLQALSQSIVLNSNLVTKVYFPRVIIPLSTIFLGLLDVSIAVLLFIFFCVYYQFMPDWKIILAPLFIFLSFMSAFGIGLISAVLNVKYRDIGQIIPFVIQFGYFVSPVGYLTDNVRSISDNPWYYKIFVLNPVTGAIDALRWCMLGDFAKFNWDSFIPFIIFIFITFFWSISFFRKHENSFVDHI</sequence>
<protein>
    <recommendedName>
        <fullName evidence="9">Transport permease protein</fullName>
    </recommendedName>
</protein>
<dbReference type="RefSeq" id="WP_379834778.1">
    <property type="nucleotide sequence ID" value="NZ_JBHRYQ010000001.1"/>
</dbReference>